<dbReference type="OrthoDB" id="540646at2759"/>
<accession>A0A2J7ZV96</accession>
<evidence type="ECO:0008006" key="7">
    <source>
        <dbReference type="Google" id="ProtNLM"/>
    </source>
</evidence>
<evidence type="ECO:0000256" key="2">
    <source>
        <dbReference type="ARBA" id="ARBA00022472"/>
    </source>
</evidence>
<dbReference type="InterPro" id="IPR003690">
    <property type="entry name" value="MTERF"/>
</dbReference>
<evidence type="ECO:0000256" key="3">
    <source>
        <dbReference type="ARBA" id="ARBA00022946"/>
    </source>
</evidence>
<organism evidence="5 6">
    <name type="scientific">Tetrabaena socialis</name>
    <dbReference type="NCBI Taxonomy" id="47790"/>
    <lineage>
        <taxon>Eukaryota</taxon>
        <taxon>Viridiplantae</taxon>
        <taxon>Chlorophyta</taxon>
        <taxon>core chlorophytes</taxon>
        <taxon>Chlorophyceae</taxon>
        <taxon>CS clade</taxon>
        <taxon>Chlamydomonadales</taxon>
        <taxon>Tetrabaenaceae</taxon>
        <taxon>Tetrabaena</taxon>
    </lineage>
</organism>
<dbReference type="EMBL" id="PGGS01000413">
    <property type="protein sequence ID" value="PNH04207.1"/>
    <property type="molecule type" value="Genomic_DNA"/>
</dbReference>
<keyword evidence="2" id="KW-0805">Transcription regulation</keyword>
<gene>
    <name evidence="5" type="ORF">TSOC_009659</name>
</gene>
<feature type="region of interest" description="Disordered" evidence="4">
    <location>
        <begin position="460"/>
        <end position="487"/>
    </location>
</feature>
<name>A0A2J7ZV96_9CHLO</name>
<keyword evidence="3" id="KW-0809">Transit peptide</keyword>
<evidence type="ECO:0000256" key="1">
    <source>
        <dbReference type="ARBA" id="ARBA00007692"/>
    </source>
</evidence>
<dbReference type="GO" id="GO:0003676">
    <property type="term" value="F:nucleic acid binding"/>
    <property type="evidence" value="ECO:0007669"/>
    <property type="project" value="InterPro"/>
</dbReference>
<comment type="caution">
    <text evidence="5">The sequence shown here is derived from an EMBL/GenBank/DDBJ whole genome shotgun (WGS) entry which is preliminary data.</text>
</comment>
<dbReference type="AlphaFoldDB" id="A0A2J7ZV96"/>
<feature type="region of interest" description="Disordered" evidence="4">
    <location>
        <begin position="388"/>
        <end position="444"/>
    </location>
</feature>
<keyword evidence="2" id="KW-0804">Transcription</keyword>
<dbReference type="PANTHER" id="PTHR13068">
    <property type="entry name" value="CGI-12 PROTEIN-RELATED"/>
    <property type="match status" value="1"/>
</dbReference>
<keyword evidence="2" id="KW-0806">Transcription termination</keyword>
<dbReference type="Proteomes" id="UP000236333">
    <property type="component" value="Unassembled WGS sequence"/>
</dbReference>
<feature type="compositionally biased region" description="Low complexity" evidence="4">
    <location>
        <begin position="393"/>
        <end position="406"/>
    </location>
</feature>
<proteinExistence type="inferred from homology"/>
<feature type="compositionally biased region" description="Low complexity" evidence="4">
    <location>
        <begin position="414"/>
        <end position="424"/>
    </location>
</feature>
<protein>
    <recommendedName>
        <fullName evidence="7">mTERF domain-containing protein 1, mitochondrial</fullName>
    </recommendedName>
</protein>
<dbReference type="InterPro" id="IPR038538">
    <property type="entry name" value="MTERF_sf"/>
</dbReference>
<evidence type="ECO:0000256" key="4">
    <source>
        <dbReference type="SAM" id="MobiDB-lite"/>
    </source>
</evidence>
<feature type="compositionally biased region" description="Basic residues" evidence="4">
    <location>
        <begin position="478"/>
        <end position="487"/>
    </location>
</feature>
<evidence type="ECO:0000313" key="5">
    <source>
        <dbReference type="EMBL" id="PNH04207.1"/>
    </source>
</evidence>
<keyword evidence="6" id="KW-1185">Reference proteome</keyword>
<reference evidence="5 6" key="1">
    <citation type="journal article" date="2017" name="Mol. Biol. Evol.">
        <title>The 4-celled Tetrabaena socialis nuclear genome reveals the essential components for genetic control of cell number at the origin of multicellularity in the volvocine lineage.</title>
        <authorList>
            <person name="Featherston J."/>
            <person name="Arakaki Y."/>
            <person name="Hanschen E.R."/>
            <person name="Ferris P.J."/>
            <person name="Michod R.E."/>
            <person name="Olson B.J.S.C."/>
            <person name="Nozaki H."/>
            <person name="Durand P.M."/>
        </authorList>
    </citation>
    <scope>NUCLEOTIDE SEQUENCE [LARGE SCALE GENOMIC DNA]</scope>
    <source>
        <strain evidence="5 6">NIES-571</strain>
    </source>
</reference>
<dbReference type="Gene3D" id="1.25.70.10">
    <property type="entry name" value="Transcription termination factor 3, mitochondrial"/>
    <property type="match status" value="1"/>
</dbReference>
<comment type="similarity">
    <text evidence="1">Belongs to the mTERF family.</text>
</comment>
<dbReference type="Pfam" id="PF02536">
    <property type="entry name" value="mTERF"/>
    <property type="match status" value="1"/>
</dbReference>
<evidence type="ECO:0000313" key="6">
    <source>
        <dbReference type="Proteomes" id="UP000236333"/>
    </source>
</evidence>
<dbReference type="GO" id="GO:0006353">
    <property type="term" value="P:DNA-templated transcription termination"/>
    <property type="evidence" value="ECO:0007669"/>
    <property type="project" value="UniProtKB-KW"/>
</dbReference>
<sequence>MTARFVPAKQRWCPSLERDVHAVCGEAGLSRAVTDSIVAAAAAGIISQNPGVLLSRLLSFLSCLTEPLGRRNTLAVLRAAPSLLRYSPESLRWNAEMMASLLPDGTVGEVVARAPMLLPASAITLWGNFENLRRLLGLNRAAALQLAVRCPRLLHNTRGALAGRLEQLALLAGQPLERVAAAVARQPTLLSYFPGTLERNLRNAAAQLGVPFSRVQRLLTKQPALAMLAPDTLTQRVQRLRQTAGLADPADLASVVLRQPSLLTLLPETVLAKVGVVERVLGLGGRPDALRAVLRGAPQLLTLSSSTIASKAEQLREAVAPCAALRDQLAHAPPLSVAVWLCLSSLRYKHVRAAAEAEAKAEAGVVVLEEESVMPDTAGIHEAGAAAVRRQPGAEARPAAQCAQAGGEEGSGGSEQQEQQQGEGVPPGSGLEGPKKEPACRGRPAQRLSLYALLKVATPGTGIKRRAAVQPEPPTGARGRRASRIGG</sequence>